<feature type="compositionally biased region" description="Polar residues" evidence="1">
    <location>
        <begin position="56"/>
        <end position="68"/>
    </location>
</feature>
<feature type="compositionally biased region" description="Polar residues" evidence="1">
    <location>
        <begin position="28"/>
        <end position="44"/>
    </location>
</feature>
<organism evidence="2 3">
    <name type="scientific">Podospora australis</name>
    <dbReference type="NCBI Taxonomy" id="1536484"/>
    <lineage>
        <taxon>Eukaryota</taxon>
        <taxon>Fungi</taxon>
        <taxon>Dikarya</taxon>
        <taxon>Ascomycota</taxon>
        <taxon>Pezizomycotina</taxon>
        <taxon>Sordariomycetes</taxon>
        <taxon>Sordariomycetidae</taxon>
        <taxon>Sordariales</taxon>
        <taxon>Podosporaceae</taxon>
        <taxon>Podospora</taxon>
    </lineage>
</organism>
<dbReference type="AlphaFoldDB" id="A0AAN6WWB4"/>
<evidence type="ECO:0000313" key="3">
    <source>
        <dbReference type="Proteomes" id="UP001302126"/>
    </source>
</evidence>
<dbReference type="EMBL" id="MU864399">
    <property type="protein sequence ID" value="KAK4187667.1"/>
    <property type="molecule type" value="Genomic_DNA"/>
</dbReference>
<feature type="region of interest" description="Disordered" evidence="1">
    <location>
        <begin position="1"/>
        <end position="68"/>
    </location>
</feature>
<keyword evidence="3" id="KW-1185">Reference proteome</keyword>
<gene>
    <name evidence="2" type="ORF">QBC35DRAFT_384428</name>
</gene>
<protein>
    <recommendedName>
        <fullName evidence="4">C2H2-type domain-containing protein</fullName>
    </recommendedName>
</protein>
<reference evidence="2" key="1">
    <citation type="journal article" date="2023" name="Mol. Phylogenet. Evol.">
        <title>Genome-scale phylogeny and comparative genomics of the fungal order Sordariales.</title>
        <authorList>
            <person name="Hensen N."/>
            <person name="Bonometti L."/>
            <person name="Westerberg I."/>
            <person name="Brannstrom I.O."/>
            <person name="Guillou S."/>
            <person name="Cros-Aarteil S."/>
            <person name="Calhoun S."/>
            <person name="Haridas S."/>
            <person name="Kuo A."/>
            <person name="Mondo S."/>
            <person name="Pangilinan J."/>
            <person name="Riley R."/>
            <person name="LaButti K."/>
            <person name="Andreopoulos B."/>
            <person name="Lipzen A."/>
            <person name="Chen C."/>
            <person name="Yan M."/>
            <person name="Daum C."/>
            <person name="Ng V."/>
            <person name="Clum A."/>
            <person name="Steindorff A."/>
            <person name="Ohm R.A."/>
            <person name="Martin F."/>
            <person name="Silar P."/>
            <person name="Natvig D.O."/>
            <person name="Lalanne C."/>
            <person name="Gautier V."/>
            <person name="Ament-Velasquez S.L."/>
            <person name="Kruys A."/>
            <person name="Hutchinson M.I."/>
            <person name="Powell A.J."/>
            <person name="Barry K."/>
            <person name="Miller A.N."/>
            <person name="Grigoriev I.V."/>
            <person name="Debuchy R."/>
            <person name="Gladieux P."/>
            <person name="Hiltunen Thoren M."/>
            <person name="Johannesson H."/>
        </authorList>
    </citation>
    <scope>NUCLEOTIDE SEQUENCE</scope>
    <source>
        <strain evidence="2">PSN309</strain>
    </source>
</reference>
<evidence type="ECO:0000313" key="2">
    <source>
        <dbReference type="EMBL" id="KAK4187667.1"/>
    </source>
</evidence>
<evidence type="ECO:0008006" key="4">
    <source>
        <dbReference type="Google" id="ProtNLM"/>
    </source>
</evidence>
<proteinExistence type="predicted"/>
<evidence type="ECO:0000256" key="1">
    <source>
        <dbReference type="SAM" id="MobiDB-lite"/>
    </source>
</evidence>
<feature type="compositionally biased region" description="Low complexity" evidence="1">
    <location>
        <begin position="13"/>
        <end position="23"/>
    </location>
</feature>
<reference evidence="2" key="2">
    <citation type="submission" date="2023-05" db="EMBL/GenBank/DDBJ databases">
        <authorList>
            <consortium name="Lawrence Berkeley National Laboratory"/>
            <person name="Steindorff A."/>
            <person name="Hensen N."/>
            <person name="Bonometti L."/>
            <person name="Westerberg I."/>
            <person name="Brannstrom I.O."/>
            <person name="Guillou S."/>
            <person name="Cros-Aarteil S."/>
            <person name="Calhoun S."/>
            <person name="Haridas S."/>
            <person name="Kuo A."/>
            <person name="Mondo S."/>
            <person name="Pangilinan J."/>
            <person name="Riley R."/>
            <person name="Labutti K."/>
            <person name="Andreopoulos B."/>
            <person name="Lipzen A."/>
            <person name="Chen C."/>
            <person name="Yanf M."/>
            <person name="Daum C."/>
            <person name="Ng V."/>
            <person name="Clum A."/>
            <person name="Ohm R."/>
            <person name="Martin F."/>
            <person name="Silar P."/>
            <person name="Natvig D."/>
            <person name="Lalanne C."/>
            <person name="Gautier V."/>
            <person name="Ament-Velasquez S.L."/>
            <person name="Kruys A."/>
            <person name="Hutchinson M.I."/>
            <person name="Powell A.J."/>
            <person name="Barry K."/>
            <person name="Miller A.N."/>
            <person name="Grigoriev I.V."/>
            <person name="Debuchy R."/>
            <person name="Gladieux P."/>
            <person name="Thoren M.H."/>
            <person name="Johannesson H."/>
        </authorList>
    </citation>
    <scope>NUCLEOTIDE SEQUENCE</scope>
    <source>
        <strain evidence="2">PSN309</strain>
    </source>
</reference>
<comment type="caution">
    <text evidence="2">The sequence shown here is derived from an EMBL/GenBank/DDBJ whole genome shotgun (WGS) entry which is preliminary data.</text>
</comment>
<sequence>MSFSEHDVPYDPQQQQQQYIYSQEQDHSSNTYPIDPTFYNNSQAEAHDSNPYDPTYASSSSFTQQNETTHPLPFHCPICGPDKRYKRQCDLDKHLHNHTKRRQCPFTNCTWPGGAETKDLNRHLWTNHRDYAQQNDIKREEKPCGFPGCNYYGRKDNLKRHRDTKGHWLDH</sequence>
<dbReference type="Proteomes" id="UP001302126">
    <property type="component" value="Unassembled WGS sequence"/>
</dbReference>
<accession>A0AAN6WWB4</accession>
<name>A0AAN6WWB4_9PEZI</name>